<proteinExistence type="inferred from homology"/>
<dbReference type="GO" id="GO:0046983">
    <property type="term" value="F:protein dimerization activity"/>
    <property type="evidence" value="ECO:0007669"/>
    <property type="project" value="InterPro"/>
</dbReference>
<dbReference type="OrthoDB" id="245697at2759"/>
<dbReference type="EMBL" id="JAGSYN010000113">
    <property type="protein sequence ID" value="KAG7663914.1"/>
    <property type="molecule type" value="Genomic_DNA"/>
</dbReference>
<dbReference type="GO" id="GO:0034044">
    <property type="term" value="C:exomer complex"/>
    <property type="evidence" value="ECO:0007669"/>
    <property type="project" value="TreeGrafter"/>
</dbReference>
<dbReference type="PROSITE" id="PS50172">
    <property type="entry name" value="BRCT"/>
    <property type="match status" value="1"/>
</dbReference>
<dbReference type="Pfam" id="PF00533">
    <property type="entry name" value="BRCT"/>
    <property type="match status" value="1"/>
</dbReference>
<evidence type="ECO:0000259" key="6">
    <source>
        <dbReference type="PROSITE" id="PS50172"/>
    </source>
</evidence>
<comment type="subcellular location">
    <subcellularLocation>
        <location evidence="1">Golgi apparatus</location>
    </subcellularLocation>
</comment>
<dbReference type="AlphaFoldDB" id="A0A8J5QCX3"/>
<feature type="compositionally biased region" description="Basic residues" evidence="5">
    <location>
        <begin position="538"/>
        <end position="552"/>
    </location>
</feature>
<name>A0A8J5QCX3_9ASCO</name>
<dbReference type="InterPro" id="IPR031673">
    <property type="entry name" value="Chs5_N"/>
</dbReference>
<dbReference type="GeneID" id="73469342"/>
<reference evidence="7 8" key="1">
    <citation type="journal article" date="2021" name="DNA Res.">
        <title>Genome analysis of Candida subhashii reveals its hybrid nature and dual mitochondrial genome conformations.</title>
        <authorList>
            <person name="Mixao V."/>
            <person name="Hegedusova E."/>
            <person name="Saus E."/>
            <person name="Pryszcz L.P."/>
            <person name="Cillingova A."/>
            <person name="Nosek J."/>
            <person name="Gabaldon T."/>
        </authorList>
    </citation>
    <scope>NUCLEOTIDE SEQUENCE [LARGE SCALE GENOMIC DNA]</scope>
    <source>
        <strain evidence="7 8">CBS 10753</strain>
    </source>
</reference>
<dbReference type="GO" id="GO:0000747">
    <property type="term" value="P:conjugation with cellular fusion"/>
    <property type="evidence" value="ECO:0007669"/>
    <property type="project" value="TreeGrafter"/>
</dbReference>
<comment type="caution">
    <text evidence="7">The sequence shown here is derived from an EMBL/GenBank/DDBJ whole genome shotgun (WGS) entry which is preliminary data.</text>
</comment>
<organism evidence="7 8">
    <name type="scientific">[Candida] subhashii</name>
    <dbReference type="NCBI Taxonomy" id="561895"/>
    <lineage>
        <taxon>Eukaryota</taxon>
        <taxon>Fungi</taxon>
        <taxon>Dikarya</taxon>
        <taxon>Ascomycota</taxon>
        <taxon>Saccharomycotina</taxon>
        <taxon>Pichiomycetes</taxon>
        <taxon>Debaryomycetaceae</taxon>
        <taxon>Spathaspora</taxon>
    </lineage>
</organism>
<evidence type="ECO:0000256" key="1">
    <source>
        <dbReference type="ARBA" id="ARBA00004555"/>
    </source>
</evidence>
<evidence type="ECO:0000313" key="7">
    <source>
        <dbReference type="EMBL" id="KAG7663914.1"/>
    </source>
</evidence>
<dbReference type="Proteomes" id="UP000694255">
    <property type="component" value="Unassembled WGS sequence"/>
</dbReference>
<dbReference type="GO" id="GO:0006893">
    <property type="term" value="P:Golgi to plasma membrane transport"/>
    <property type="evidence" value="ECO:0007669"/>
    <property type="project" value="TreeGrafter"/>
</dbReference>
<dbReference type="GO" id="GO:0005802">
    <property type="term" value="C:trans-Golgi network"/>
    <property type="evidence" value="ECO:0007669"/>
    <property type="project" value="TreeGrafter"/>
</dbReference>
<dbReference type="CDD" id="cd13945">
    <property type="entry name" value="Chs5_N"/>
    <property type="match status" value="1"/>
</dbReference>
<dbReference type="FunFam" id="3.40.50.10190:FF:000077">
    <property type="entry name" value="Chitin biosynthesis protein CHS5"/>
    <property type="match status" value="1"/>
</dbReference>
<dbReference type="Pfam" id="PF16893">
    <property type="entry name" value="fn3_2"/>
    <property type="match status" value="1"/>
</dbReference>
<keyword evidence="2" id="KW-0333">Golgi apparatus</keyword>
<dbReference type="InterPro" id="IPR052827">
    <property type="entry name" value="CHS_Export/Cell_Fusion_Reg"/>
</dbReference>
<protein>
    <recommendedName>
        <fullName evidence="4">Chitin biosynthesis protein CHS5</fullName>
    </recommendedName>
</protein>
<dbReference type="CDD" id="cd17742">
    <property type="entry name" value="BRCT_CHS5_like"/>
    <property type="match status" value="1"/>
</dbReference>
<feature type="region of interest" description="Disordered" evidence="5">
    <location>
        <begin position="457"/>
        <end position="552"/>
    </location>
</feature>
<feature type="region of interest" description="Disordered" evidence="5">
    <location>
        <begin position="280"/>
        <end position="306"/>
    </location>
</feature>
<dbReference type="PANTHER" id="PTHR47351:SF1">
    <property type="entry name" value="CHITIN BIOSYNTHESIS PROTEIN CHS5"/>
    <property type="match status" value="1"/>
</dbReference>
<dbReference type="SMART" id="SM00292">
    <property type="entry name" value="BRCT"/>
    <property type="match status" value="1"/>
</dbReference>
<dbReference type="Pfam" id="PF16892">
    <property type="entry name" value="CHS5_N"/>
    <property type="match status" value="1"/>
</dbReference>
<evidence type="ECO:0000313" key="8">
    <source>
        <dbReference type="Proteomes" id="UP000694255"/>
    </source>
</evidence>
<dbReference type="PANTHER" id="PTHR47351">
    <property type="entry name" value="CHITIN BIOSYNTHESIS PROTEIN CHS5"/>
    <property type="match status" value="1"/>
</dbReference>
<evidence type="ECO:0000256" key="3">
    <source>
        <dbReference type="ARBA" id="ARBA00060872"/>
    </source>
</evidence>
<evidence type="ECO:0000256" key="5">
    <source>
        <dbReference type="SAM" id="MobiDB-lite"/>
    </source>
</evidence>
<gene>
    <name evidence="7" type="ORF">J8A68_002541</name>
</gene>
<feature type="compositionally biased region" description="Acidic residues" evidence="5">
    <location>
        <begin position="495"/>
        <end position="529"/>
    </location>
</feature>
<keyword evidence="8" id="KW-1185">Reference proteome</keyword>
<dbReference type="InterPro" id="IPR031669">
    <property type="entry name" value="Fn3_2"/>
</dbReference>
<sequence>MVEVSLTVGKLDASLALLLTKDHHLIEFPTILLPNGVRAGSIVKIKCEQDLESEYKEAEQFQRIQDEILNTFATNLPKPPFLKIRNVTQTSCVLEWDQLDLGTSSLKNLILFKDGKKLGSIPQPLTNKTSKLSGLPIDQSFRFQLRLDTTAGTYLSNEIVVKTLKMTDLSGITVCLGDFTPNDQFTSVDIEETLKNMGANYPAQTEVRVDTTHFLCTRENKQNPEFVKASDMNIPIIRPEWLKACERERRIVGVRDFYVKDCVLPDIFAKNYWQKSSSAAPVVSQPETQQPEQEVSAQEETTRVDAELPPTPKEIEELDNVQEEQVHVEPATVELPPTPKEIEQEDDFQEEQVNLPEDSTEVNDEGIVAVEPEVLEIPVEAEQISEKVESVQEPIPVENPQETQDAIDDAFETVDLNAEEPVVEEAPLEKSEDVPVEETVFGKAETIPQEEVQEVVQDGVEAEPVTSEVVDEATTEPAVIEEPSVKDDEVATEATEGEAPEVNVEEIEGEEDDDENENEAEAREEEQEAVVEPGASPSKKKKNKKKKSNKKK</sequence>
<dbReference type="InterPro" id="IPR001357">
    <property type="entry name" value="BRCT_dom"/>
</dbReference>
<evidence type="ECO:0000256" key="2">
    <source>
        <dbReference type="ARBA" id="ARBA00023034"/>
    </source>
</evidence>
<accession>A0A8J5QCX3</accession>
<dbReference type="RefSeq" id="XP_049264146.1">
    <property type="nucleotide sequence ID" value="XM_049406303.1"/>
</dbReference>
<feature type="domain" description="BRCT" evidence="6">
    <location>
        <begin position="169"/>
        <end position="259"/>
    </location>
</feature>
<comment type="similarity">
    <text evidence="3">Belongs to the CHS5 family.</text>
</comment>
<evidence type="ECO:0000256" key="4">
    <source>
        <dbReference type="ARBA" id="ARBA00071189"/>
    </source>
</evidence>
<feature type="compositionally biased region" description="Polar residues" evidence="5">
    <location>
        <begin position="280"/>
        <end position="299"/>
    </location>
</feature>